<evidence type="ECO:0000313" key="8">
    <source>
        <dbReference type="EMBL" id="PPJ76495.1"/>
    </source>
</evidence>
<dbReference type="EMBL" id="PGWX01000222">
    <property type="protein sequence ID" value="PPJ76495.1"/>
    <property type="molecule type" value="Genomic_DNA"/>
</dbReference>
<evidence type="ECO:0000256" key="3">
    <source>
        <dbReference type="ARBA" id="ARBA00022692"/>
    </source>
</evidence>
<feature type="transmembrane region" description="Helical" evidence="7">
    <location>
        <begin position="402"/>
        <end position="420"/>
    </location>
</feature>
<dbReference type="AlphaFoldDB" id="A0A2A1K8N7"/>
<feature type="transmembrane region" description="Helical" evidence="7">
    <location>
        <begin position="426"/>
        <end position="444"/>
    </location>
</feature>
<evidence type="ECO:0000256" key="2">
    <source>
        <dbReference type="ARBA" id="ARBA00022475"/>
    </source>
</evidence>
<feature type="transmembrane region" description="Helical" evidence="7">
    <location>
        <begin position="35"/>
        <end position="55"/>
    </location>
</feature>
<dbReference type="PANTHER" id="PTHR30250:SF29">
    <property type="entry name" value="POLYSACCHARIDE BIOSYNTHESIS PROTEIN C-TERMINAL DOMAIN-CONTAINING PROTEIN"/>
    <property type="match status" value="1"/>
</dbReference>
<evidence type="ECO:0000256" key="1">
    <source>
        <dbReference type="ARBA" id="ARBA00004651"/>
    </source>
</evidence>
<dbReference type="PANTHER" id="PTHR30250">
    <property type="entry name" value="PST FAMILY PREDICTED COLANIC ACID TRANSPORTER"/>
    <property type="match status" value="1"/>
</dbReference>
<dbReference type="InterPro" id="IPR050833">
    <property type="entry name" value="Poly_Biosynth_Transport"/>
</dbReference>
<feature type="transmembrane region" description="Helical" evidence="7">
    <location>
        <begin position="182"/>
        <end position="198"/>
    </location>
</feature>
<dbReference type="KEGG" id="shh:ShL2_02292"/>
<feature type="transmembrane region" description="Helical" evidence="7">
    <location>
        <begin position="204"/>
        <end position="227"/>
    </location>
</feature>
<evidence type="ECO:0000256" key="6">
    <source>
        <dbReference type="SAM" id="MobiDB-lite"/>
    </source>
</evidence>
<protein>
    <submittedName>
        <fullName evidence="8">Polysaccharide biosynthesis protein</fullName>
    </submittedName>
</protein>
<accession>A0A2A1K8N7</accession>
<keyword evidence="5 7" id="KW-0472">Membrane</keyword>
<gene>
    <name evidence="8" type="ORF">CV019_03245</name>
</gene>
<keyword evidence="4 7" id="KW-1133">Transmembrane helix</keyword>
<feature type="transmembrane region" description="Helical" evidence="7">
    <location>
        <begin position="375"/>
        <end position="395"/>
    </location>
</feature>
<keyword evidence="3 7" id="KW-0812">Transmembrane</keyword>
<dbReference type="STRING" id="1283.ShL2_02292"/>
<reference evidence="8 9" key="1">
    <citation type="submission" date="2017-11" db="EMBL/GenBank/DDBJ databases">
        <authorList>
            <person name="Founou R.C."/>
            <person name="Founou L."/>
            <person name="Allam M."/>
            <person name="Ismail A."/>
            <person name="Essack S.Y."/>
        </authorList>
    </citation>
    <scope>NUCLEOTIDE SEQUENCE [LARGE SCALE GENOMIC DNA]</scope>
    <source>
        <strain evidence="8 9">G811N2B1</strain>
    </source>
</reference>
<evidence type="ECO:0000256" key="4">
    <source>
        <dbReference type="ARBA" id="ARBA00022989"/>
    </source>
</evidence>
<dbReference type="OMA" id="FYIYQQV"/>
<feature type="transmembrane region" description="Helical" evidence="7">
    <location>
        <begin position="110"/>
        <end position="129"/>
    </location>
</feature>
<keyword evidence="2" id="KW-1003">Cell membrane</keyword>
<feature type="region of interest" description="Disordered" evidence="6">
    <location>
        <begin position="1"/>
        <end position="21"/>
    </location>
</feature>
<feature type="transmembrane region" description="Helical" evidence="7">
    <location>
        <begin position="340"/>
        <end position="363"/>
    </location>
</feature>
<comment type="caution">
    <text evidence="8">The sequence shown here is derived from an EMBL/GenBank/DDBJ whole genome shotgun (WGS) entry which is preliminary data.</text>
</comment>
<evidence type="ECO:0000256" key="7">
    <source>
        <dbReference type="SAM" id="Phobius"/>
    </source>
</evidence>
<dbReference type="Proteomes" id="UP000238153">
    <property type="component" value="Unassembled WGS sequence"/>
</dbReference>
<feature type="transmembrane region" description="Helical" evidence="7">
    <location>
        <begin position="488"/>
        <end position="511"/>
    </location>
</feature>
<feature type="transmembrane region" description="Helical" evidence="7">
    <location>
        <begin position="247"/>
        <end position="267"/>
    </location>
</feature>
<dbReference type="InterPro" id="IPR024923">
    <property type="entry name" value="PG_synth_SpoVB"/>
</dbReference>
<name>A0A2A1K8N7_STAHA</name>
<sequence length="537" mass="59557">MKMKTKSISESKSTQSLSSKSSNEFKHIEPSNYTAFNGVVILTLALIIVKILSAIYRVPYQNVLGDTGLYAYQQIYPIVALGMILSMNAIPSAVTQTLGINGQPSSFSKVLIRFQTLGIVIFLMLLLLAHPVAILMGDSRLAPMIRMASLSYLFIGILGVCRGYYQSQRRMNIPAISQVIEQIIRVGLIIVAIGLFMIKDWSIYQAGTIAILASALGFLGSSLFLIVMKPFSFKMQNLSANIPWKDLLMATLVFALSQLLVILWQFIDSFTIVHTLQSHGLHFKEAIMQKGIYDRGASFIQMGLIVTTTFSFVLIPLLTEAIEQRNQIKMNRYANASLKITILISSAAGIGLINLLPMMNAVFFKTNSLGFTLGFYMLTVICVSLIMMDIALLQVLNCIRPILIGVTIGLVVKAILNVLLIHHYGIAGASISTVLSLICFVIILHKEVLKQYHFSQMKPFILKMFTALVIMTIIIQIIMQILPQVGRIGGLIELVVVAIIGIAVLLILVIYMNILGYKELKHLPFGEKLYHIKKGRH</sequence>
<dbReference type="Pfam" id="PF01943">
    <property type="entry name" value="Polysacc_synt"/>
    <property type="match status" value="1"/>
</dbReference>
<proteinExistence type="predicted"/>
<feature type="transmembrane region" description="Helical" evidence="7">
    <location>
        <begin position="141"/>
        <end position="161"/>
    </location>
</feature>
<dbReference type="InterPro" id="IPR002797">
    <property type="entry name" value="Polysacc_synth"/>
</dbReference>
<evidence type="ECO:0000313" key="9">
    <source>
        <dbReference type="Proteomes" id="UP000238153"/>
    </source>
</evidence>
<feature type="transmembrane region" description="Helical" evidence="7">
    <location>
        <begin position="75"/>
        <end position="98"/>
    </location>
</feature>
<dbReference type="GO" id="GO:0005886">
    <property type="term" value="C:plasma membrane"/>
    <property type="evidence" value="ECO:0007669"/>
    <property type="project" value="UniProtKB-SubCell"/>
</dbReference>
<comment type="subcellular location">
    <subcellularLocation>
        <location evidence="1">Cell membrane</location>
        <topology evidence="1">Multi-pass membrane protein</topology>
    </subcellularLocation>
</comment>
<feature type="transmembrane region" description="Helical" evidence="7">
    <location>
        <begin position="299"/>
        <end position="319"/>
    </location>
</feature>
<dbReference type="CDD" id="cd13124">
    <property type="entry name" value="MATE_SpoVB_like"/>
    <property type="match status" value="1"/>
</dbReference>
<organism evidence="8 9">
    <name type="scientific">Staphylococcus haemolyticus</name>
    <dbReference type="NCBI Taxonomy" id="1283"/>
    <lineage>
        <taxon>Bacteria</taxon>
        <taxon>Bacillati</taxon>
        <taxon>Bacillota</taxon>
        <taxon>Bacilli</taxon>
        <taxon>Bacillales</taxon>
        <taxon>Staphylococcaceae</taxon>
        <taxon>Staphylococcus</taxon>
    </lineage>
</organism>
<evidence type="ECO:0000256" key="5">
    <source>
        <dbReference type="ARBA" id="ARBA00023136"/>
    </source>
</evidence>
<feature type="transmembrane region" description="Helical" evidence="7">
    <location>
        <begin position="465"/>
        <end position="482"/>
    </location>
</feature>